<dbReference type="GO" id="GO:0046872">
    <property type="term" value="F:metal ion binding"/>
    <property type="evidence" value="ECO:0007669"/>
    <property type="project" value="UniProtKB-KW"/>
</dbReference>
<dbReference type="AlphaFoldDB" id="A0AAD2DP57"/>
<keyword evidence="4" id="KW-0645">Protease</keyword>
<protein>
    <recommendedName>
        <fullName evidence="3">Mitochondrial inner membrane protease subunit 2</fullName>
    </recommendedName>
</protein>
<dbReference type="Gene3D" id="2.10.109.10">
    <property type="entry name" value="Umud Fragment, subunit A"/>
    <property type="match status" value="1"/>
</dbReference>
<evidence type="ECO:0000256" key="7">
    <source>
        <dbReference type="ARBA" id="ARBA00022792"/>
    </source>
</evidence>
<dbReference type="PANTHER" id="PTHR46041:SF2">
    <property type="entry name" value="MITOCHONDRIAL INNER MEMBRANE PROTEASE SUBUNIT 2"/>
    <property type="match status" value="1"/>
</dbReference>
<gene>
    <name evidence="15" type="ORF">FPE_LOCUS6335</name>
</gene>
<dbReference type="InterPro" id="IPR019533">
    <property type="entry name" value="Peptidase_S26"/>
</dbReference>
<dbReference type="InterPro" id="IPR034751">
    <property type="entry name" value="Yippee"/>
</dbReference>
<dbReference type="Proteomes" id="UP000834106">
    <property type="component" value="Chromosome 4"/>
</dbReference>
<evidence type="ECO:0000256" key="13">
    <source>
        <dbReference type="PIRSR" id="PIRSR600223-1"/>
    </source>
</evidence>
<feature type="active site" evidence="13">
    <location>
        <position position="91"/>
    </location>
</feature>
<dbReference type="PRINTS" id="PR00727">
    <property type="entry name" value="LEADERPTASE"/>
</dbReference>
<keyword evidence="5" id="KW-0812">Transmembrane</keyword>
<dbReference type="SUPFAM" id="SSF51306">
    <property type="entry name" value="LexA/Signal peptidase"/>
    <property type="match status" value="1"/>
</dbReference>
<dbReference type="PROSITE" id="PS00760">
    <property type="entry name" value="SPASE_I_2"/>
    <property type="match status" value="1"/>
</dbReference>
<feature type="domain" description="Yippee" evidence="14">
    <location>
        <begin position="191"/>
        <end position="288"/>
    </location>
</feature>
<dbReference type="InterPro" id="IPR000223">
    <property type="entry name" value="Pept_S26A_signal_pept_1"/>
</dbReference>
<evidence type="ECO:0000256" key="2">
    <source>
        <dbReference type="ARBA" id="ARBA00007066"/>
    </source>
</evidence>
<keyword evidence="10" id="KW-1133">Transmembrane helix</keyword>
<dbReference type="CDD" id="cd06530">
    <property type="entry name" value="S26_SPase_I"/>
    <property type="match status" value="1"/>
</dbReference>
<accession>A0AAD2DP57</accession>
<evidence type="ECO:0000256" key="6">
    <source>
        <dbReference type="ARBA" id="ARBA00022723"/>
    </source>
</evidence>
<dbReference type="PROSITE" id="PS51792">
    <property type="entry name" value="YIPPEE"/>
    <property type="match status" value="1"/>
</dbReference>
<evidence type="ECO:0000256" key="4">
    <source>
        <dbReference type="ARBA" id="ARBA00022670"/>
    </source>
</evidence>
<evidence type="ECO:0000256" key="1">
    <source>
        <dbReference type="ARBA" id="ARBA00004434"/>
    </source>
</evidence>
<dbReference type="InterPro" id="IPR036286">
    <property type="entry name" value="LexA/Signal_pep-like_sf"/>
</dbReference>
<dbReference type="GO" id="GO:0042720">
    <property type="term" value="C:mitochondrial inner membrane peptidase complex"/>
    <property type="evidence" value="ECO:0007669"/>
    <property type="project" value="InterPro"/>
</dbReference>
<evidence type="ECO:0000256" key="9">
    <source>
        <dbReference type="ARBA" id="ARBA00022833"/>
    </source>
</evidence>
<evidence type="ECO:0000313" key="15">
    <source>
        <dbReference type="EMBL" id="CAI9758905.1"/>
    </source>
</evidence>
<keyword evidence="11" id="KW-0496">Mitochondrion</keyword>
<dbReference type="GO" id="GO:0006465">
    <property type="term" value="P:signal peptide processing"/>
    <property type="evidence" value="ECO:0007669"/>
    <property type="project" value="InterPro"/>
</dbReference>
<organism evidence="15 16">
    <name type="scientific">Fraxinus pennsylvanica</name>
    <dbReference type="NCBI Taxonomy" id="56036"/>
    <lineage>
        <taxon>Eukaryota</taxon>
        <taxon>Viridiplantae</taxon>
        <taxon>Streptophyta</taxon>
        <taxon>Embryophyta</taxon>
        <taxon>Tracheophyta</taxon>
        <taxon>Spermatophyta</taxon>
        <taxon>Magnoliopsida</taxon>
        <taxon>eudicotyledons</taxon>
        <taxon>Gunneridae</taxon>
        <taxon>Pentapetalae</taxon>
        <taxon>asterids</taxon>
        <taxon>lamiids</taxon>
        <taxon>Lamiales</taxon>
        <taxon>Oleaceae</taxon>
        <taxon>Oleeae</taxon>
        <taxon>Fraxinus</taxon>
    </lineage>
</organism>
<keyword evidence="8" id="KW-0378">Hydrolase</keyword>
<keyword evidence="7" id="KW-0999">Mitochondrion inner membrane</keyword>
<keyword evidence="16" id="KW-1185">Reference proteome</keyword>
<dbReference type="Pfam" id="PF10502">
    <property type="entry name" value="Peptidase_S26"/>
    <property type="match status" value="2"/>
</dbReference>
<proteinExistence type="inferred from homology"/>
<evidence type="ECO:0000256" key="10">
    <source>
        <dbReference type="ARBA" id="ARBA00022989"/>
    </source>
</evidence>
<dbReference type="EMBL" id="OU503039">
    <property type="protein sequence ID" value="CAI9758905.1"/>
    <property type="molecule type" value="Genomic_DNA"/>
</dbReference>
<dbReference type="Pfam" id="PF03226">
    <property type="entry name" value="Yippee-Mis18"/>
    <property type="match status" value="1"/>
</dbReference>
<evidence type="ECO:0000256" key="8">
    <source>
        <dbReference type="ARBA" id="ARBA00022801"/>
    </source>
</evidence>
<dbReference type="PANTHER" id="PTHR46041">
    <property type="entry name" value="MITOCHONDRIAL INNER MEMBRANE PROTEASE SUBUNIT 2"/>
    <property type="match status" value="1"/>
</dbReference>
<dbReference type="InterPro" id="IPR019757">
    <property type="entry name" value="Pept_S26A_signal_pept_1_Lys-AS"/>
</dbReference>
<comment type="similarity">
    <text evidence="2">Belongs to the peptidase S26 family. IMP2 subfamily.</text>
</comment>
<evidence type="ECO:0000256" key="3">
    <source>
        <dbReference type="ARBA" id="ARBA00013650"/>
    </source>
</evidence>
<sequence length="308" mass="34439">MSTPNFLFGIAKKCFTVGLISLTISDRYVSLIAIRGSSMSPTFNPQDKISAAFTMDDYALVEKFCLEKYKFLPGDVVVFRSPSNHKQKNVKRITALPGDWVNISSSYDAVMIPEGHCWVEGDNSACSMDSRSFGPIPLGLVCGRVTHVVWPPNRVGKLDRKAPFSLIAAEEDFIINISSMGRLFLINLEGRIYTCKHCQTHLAVYSDLISKSFHSRTGKAYLFDKVVNVTTGEKEERMMMTGVHTVVDTFCVRCGSLVGWRYDIAHEKSQKYKEGRFILERFKVLGPDGSAYSMGHEDQISGSEVDEV</sequence>
<dbReference type="FunFam" id="2.10.109.10:FF:000005">
    <property type="entry name" value="Mitochondrial inner membrane protease subunit"/>
    <property type="match status" value="1"/>
</dbReference>
<evidence type="ECO:0000256" key="5">
    <source>
        <dbReference type="ARBA" id="ARBA00022692"/>
    </source>
</evidence>
<dbReference type="GO" id="GO:0004252">
    <property type="term" value="F:serine-type endopeptidase activity"/>
    <property type="evidence" value="ECO:0007669"/>
    <property type="project" value="InterPro"/>
</dbReference>
<dbReference type="GO" id="GO:0006627">
    <property type="term" value="P:protein processing involved in protein targeting to mitochondrion"/>
    <property type="evidence" value="ECO:0007669"/>
    <property type="project" value="InterPro"/>
</dbReference>
<keyword evidence="12" id="KW-0472">Membrane</keyword>
<reference evidence="15" key="1">
    <citation type="submission" date="2023-05" db="EMBL/GenBank/DDBJ databases">
        <authorList>
            <person name="Huff M."/>
        </authorList>
    </citation>
    <scope>NUCLEOTIDE SEQUENCE</scope>
</reference>
<dbReference type="InterPro" id="IPR004910">
    <property type="entry name" value="Yippee/Mis18/Cereblon"/>
</dbReference>
<comment type="subcellular location">
    <subcellularLocation>
        <location evidence="1">Mitochondrion inner membrane</location>
        <topology evidence="1">Single-pass membrane protein</topology>
    </subcellularLocation>
</comment>
<keyword evidence="6" id="KW-0479">Metal-binding</keyword>
<evidence type="ECO:0000256" key="11">
    <source>
        <dbReference type="ARBA" id="ARBA00023128"/>
    </source>
</evidence>
<name>A0AAD2DP57_9LAMI</name>
<dbReference type="InterPro" id="IPR037730">
    <property type="entry name" value="IMP2"/>
</dbReference>
<evidence type="ECO:0000313" key="16">
    <source>
        <dbReference type="Proteomes" id="UP000834106"/>
    </source>
</evidence>
<keyword evidence="9" id="KW-0862">Zinc</keyword>
<feature type="active site" evidence="13">
    <location>
        <position position="38"/>
    </location>
</feature>
<evidence type="ECO:0000256" key="12">
    <source>
        <dbReference type="ARBA" id="ARBA00023136"/>
    </source>
</evidence>
<evidence type="ECO:0000259" key="14">
    <source>
        <dbReference type="PROSITE" id="PS51792"/>
    </source>
</evidence>